<dbReference type="RefSeq" id="WP_184947035.1">
    <property type="nucleotide sequence ID" value="NZ_BAAAWZ010000001.1"/>
</dbReference>
<accession>A0A841D9R6</accession>
<keyword evidence="1" id="KW-0812">Transmembrane</keyword>
<evidence type="ECO:0000313" key="3">
    <source>
        <dbReference type="Proteomes" id="UP000562352"/>
    </source>
</evidence>
<dbReference type="EMBL" id="JACHJJ010000025">
    <property type="protein sequence ID" value="MBB5966720.1"/>
    <property type="molecule type" value="Genomic_DNA"/>
</dbReference>
<dbReference type="PROSITE" id="PS00409">
    <property type="entry name" value="PROKAR_NTER_METHYL"/>
    <property type="match status" value="1"/>
</dbReference>
<dbReference type="AlphaFoldDB" id="A0A841D9R6"/>
<gene>
    <name evidence="2" type="ORF">FHS22_006012</name>
</gene>
<dbReference type="InterPro" id="IPR012902">
    <property type="entry name" value="N_methyl_site"/>
</dbReference>
<dbReference type="Proteomes" id="UP000562352">
    <property type="component" value="Unassembled WGS sequence"/>
</dbReference>
<name>A0A841D9R6_PLAVE</name>
<evidence type="ECO:0000313" key="2">
    <source>
        <dbReference type="EMBL" id="MBB5966720.1"/>
    </source>
</evidence>
<comment type="caution">
    <text evidence="2">The sequence shown here is derived from an EMBL/GenBank/DDBJ whole genome shotgun (WGS) entry which is preliminary data.</text>
</comment>
<keyword evidence="1" id="KW-0472">Membrane</keyword>
<sequence>MGGRRSRLARRLRDVRASGDAGISLIEILVTIGVMGVVMTMFTTGVLQVYRTVNTVESLSTAQSQLHVAYQRLDREIRYASWLSAVRGDGDHWYVGFAYMDFPDEDAQTPQPVNAQTRQPWCGRLRLDLGTGVLQLQRWTPGSPPAAGTPGETLASHVVTDGGLRTDPPFSVRDAGSSATADAAFVPDFQQLRVNLAVRVGSGQHAATTDFDVTFTALNTSRETEADNACDEGSP</sequence>
<protein>
    <submittedName>
        <fullName evidence="2">Type II secretory pathway pseudopilin PulG</fullName>
    </submittedName>
</protein>
<keyword evidence="3" id="KW-1185">Reference proteome</keyword>
<feature type="transmembrane region" description="Helical" evidence="1">
    <location>
        <begin position="21"/>
        <end position="42"/>
    </location>
</feature>
<reference evidence="2 3" key="1">
    <citation type="submission" date="2020-08" db="EMBL/GenBank/DDBJ databases">
        <title>Genomic Encyclopedia of Type Strains, Phase III (KMG-III): the genomes of soil and plant-associated and newly described type strains.</title>
        <authorList>
            <person name="Whitman W."/>
        </authorList>
    </citation>
    <scope>NUCLEOTIDE SEQUENCE [LARGE SCALE GENOMIC DNA]</scope>
    <source>
        <strain evidence="2 3">CECT 3303</strain>
    </source>
</reference>
<proteinExistence type="predicted"/>
<evidence type="ECO:0000256" key="1">
    <source>
        <dbReference type="SAM" id="Phobius"/>
    </source>
</evidence>
<keyword evidence="1" id="KW-1133">Transmembrane helix</keyword>
<organism evidence="2 3">
    <name type="scientific">Planomonospora venezuelensis</name>
    <dbReference type="NCBI Taxonomy" id="1999"/>
    <lineage>
        <taxon>Bacteria</taxon>
        <taxon>Bacillati</taxon>
        <taxon>Actinomycetota</taxon>
        <taxon>Actinomycetes</taxon>
        <taxon>Streptosporangiales</taxon>
        <taxon>Streptosporangiaceae</taxon>
        <taxon>Planomonospora</taxon>
    </lineage>
</organism>